<evidence type="ECO:0000313" key="3">
    <source>
        <dbReference type="EMBL" id="TVY29178.1"/>
    </source>
</evidence>
<dbReference type="EMBL" id="QGMH01000021">
    <property type="protein sequence ID" value="TVY29178.1"/>
    <property type="molecule type" value="Genomic_DNA"/>
</dbReference>
<feature type="transmembrane region" description="Helical" evidence="2">
    <location>
        <begin position="358"/>
        <end position="380"/>
    </location>
</feature>
<keyword evidence="2" id="KW-0472">Membrane</keyword>
<keyword evidence="2" id="KW-0812">Transmembrane</keyword>
<keyword evidence="2" id="KW-1133">Transmembrane helix</keyword>
<comment type="caution">
    <text evidence="3">The sequence shown here is derived from an EMBL/GenBank/DDBJ whole genome shotgun (WGS) entry which is preliminary data.</text>
</comment>
<evidence type="ECO:0000256" key="2">
    <source>
        <dbReference type="SAM" id="Phobius"/>
    </source>
</evidence>
<feature type="region of interest" description="Disordered" evidence="1">
    <location>
        <begin position="398"/>
        <end position="450"/>
    </location>
</feature>
<organism evidence="3 4">
    <name type="scientific">Lachnellula hyalina</name>
    <dbReference type="NCBI Taxonomy" id="1316788"/>
    <lineage>
        <taxon>Eukaryota</taxon>
        <taxon>Fungi</taxon>
        <taxon>Dikarya</taxon>
        <taxon>Ascomycota</taxon>
        <taxon>Pezizomycotina</taxon>
        <taxon>Leotiomycetes</taxon>
        <taxon>Helotiales</taxon>
        <taxon>Lachnaceae</taxon>
        <taxon>Lachnellula</taxon>
    </lineage>
</organism>
<reference evidence="3 4" key="1">
    <citation type="submission" date="2018-05" db="EMBL/GenBank/DDBJ databases">
        <title>Genome sequencing and assembly of the regulated plant pathogen Lachnellula willkommii and related sister species for the development of diagnostic species identification markers.</title>
        <authorList>
            <person name="Giroux E."/>
            <person name="Bilodeau G."/>
        </authorList>
    </citation>
    <scope>NUCLEOTIDE SEQUENCE [LARGE SCALE GENOMIC DNA]</scope>
    <source>
        <strain evidence="3 4">CBS 185.66</strain>
    </source>
</reference>
<dbReference type="OrthoDB" id="4838853at2759"/>
<feature type="compositionally biased region" description="Polar residues" evidence="1">
    <location>
        <begin position="15"/>
        <end position="34"/>
    </location>
</feature>
<evidence type="ECO:0000313" key="4">
    <source>
        <dbReference type="Proteomes" id="UP000431533"/>
    </source>
</evidence>
<feature type="transmembrane region" description="Helical" evidence="2">
    <location>
        <begin position="250"/>
        <end position="268"/>
    </location>
</feature>
<keyword evidence="4" id="KW-1185">Reference proteome</keyword>
<feature type="region of interest" description="Disordered" evidence="1">
    <location>
        <begin position="1"/>
        <end position="99"/>
    </location>
</feature>
<dbReference type="AlphaFoldDB" id="A0A8H8R659"/>
<name>A0A8H8R659_9HELO</name>
<feature type="transmembrane region" description="Helical" evidence="2">
    <location>
        <begin position="170"/>
        <end position="189"/>
    </location>
</feature>
<dbReference type="Proteomes" id="UP000431533">
    <property type="component" value="Unassembled WGS sequence"/>
</dbReference>
<feature type="transmembrane region" description="Helical" evidence="2">
    <location>
        <begin position="210"/>
        <end position="238"/>
    </location>
</feature>
<feature type="compositionally biased region" description="Basic and acidic residues" evidence="1">
    <location>
        <begin position="416"/>
        <end position="433"/>
    </location>
</feature>
<dbReference type="PANTHER" id="PTHR42024">
    <property type="entry name" value="AMINO ACID PERMEASE_ SLC12A DOMAIN-CONTAINING PROTEIN"/>
    <property type="match status" value="1"/>
</dbReference>
<accession>A0A8H8R659</accession>
<protein>
    <submittedName>
        <fullName evidence="3">Uncharacterized protein</fullName>
    </submittedName>
</protein>
<evidence type="ECO:0000256" key="1">
    <source>
        <dbReference type="SAM" id="MobiDB-lite"/>
    </source>
</evidence>
<feature type="compositionally biased region" description="Basic and acidic residues" evidence="1">
    <location>
        <begin position="37"/>
        <end position="47"/>
    </location>
</feature>
<feature type="compositionally biased region" description="Low complexity" evidence="1">
    <location>
        <begin position="50"/>
        <end position="63"/>
    </location>
</feature>
<sequence length="450" mass="50354">MPEVIRGSLALDRASFSQPIVHSESQPEPLSPTSPIERPRVTFDQSRDVTTTSLPTIQTQTSPAPRRTVSIRRHSSHNQRRTRDLDEEERDAYYDSRAATQREYRRRGSTLQSYYHQHPELLPQLPFTFRHGFKRWKLAGYISLMVFDACVVPILLFYSMTYGGNVEGYITFAVVTAIWGGPTYVEFAVRSIRLIKKKRFFKPLGTNQRWAFDITNWILVLTITVVTTLLIVGAAPHIVFLRVLSMPGPAILFCFAGPIFLMSLYSTYGWKAPFRISSTAKGEKVHPGIFYIVEDIVAVNAGGGRPFREGWAARYNASPVFRKMIRDLSWFWSIPGLIVAVACTVVVCIHPVPKAVVYGIGWAVPFIWAGIWAAITVPWVQSVMKYERKSWEEDATILGEVKGETDPSQSSTLGGKPDEDVNTPREPTTHDGGESAPPPSAGMGTTVQTA</sequence>
<feature type="transmembrane region" description="Helical" evidence="2">
    <location>
        <begin position="330"/>
        <end position="352"/>
    </location>
</feature>
<gene>
    <name evidence="3" type="ORF">LHYA1_G002662</name>
</gene>
<feature type="compositionally biased region" description="Basic residues" evidence="1">
    <location>
        <begin position="69"/>
        <end position="80"/>
    </location>
</feature>
<dbReference type="GeneID" id="41982860"/>
<feature type="transmembrane region" description="Helical" evidence="2">
    <location>
        <begin position="138"/>
        <end position="158"/>
    </location>
</feature>
<proteinExistence type="predicted"/>
<dbReference type="PANTHER" id="PTHR42024:SF1">
    <property type="entry name" value="AMINO ACID PERMEASE_ SLC12A DOMAIN-CONTAINING PROTEIN"/>
    <property type="match status" value="1"/>
</dbReference>
<dbReference type="RefSeq" id="XP_031007966.1">
    <property type="nucleotide sequence ID" value="XM_031147637.1"/>
</dbReference>